<feature type="compositionally biased region" description="Polar residues" evidence="1">
    <location>
        <begin position="136"/>
        <end position="150"/>
    </location>
</feature>
<feature type="compositionally biased region" description="Polar residues" evidence="1">
    <location>
        <begin position="115"/>
        <end position="129"/>
    </location>
</feature>
<dbReference type="Proteomes" id="UP000001593">
    <property type="component" value="Unassembled WGS sequence"/>
</dbReference>
<feature type="compositionally biased region" description="Polar residues" evidence="1">
    <location>
        <begin position="1"/>
        <end position="20"/>
    </location>
</feature>
<evidence type="ECO:0000313" key="3">
    <source>
        <dbReference type="Proteomes" id="UP000001593"/>
    </source>
</evidence>
<sequence>MSQEKSNQTLLREQTPSPALTSPESSRSVSVSPQTTMNTSPHGFPWNGTPSSWERNSPDSTQGTSPYLWRSVSPWNRFPISPRNTSPYPWRDESPWNSSPMSPRNTSPYPWRSESPWNSSPMSPRNTSPYPWRSESPWNSSHMSPRNTSPYPWRDSPETFTSDQLSPTYSSPSPFSSKAPLPVFVDFTPGDVIAPVPIRLTDSLDILLNDADEEEFNETLDMFDAEEDEYIDLVLMEFNQFLADTITRAVKRCRSPTFDESSDESFDESSDEDGDEGMRKRRKKSE</sequence>
<dbReference type="EMBL" id="DS469689">
    <property type="protein sequence ID" value="EDO35754.1"/>
    <property type="molecule type" value="Genomic_DNA"/>
</dbReference>
<dbReference type="HOGENOM" id="CLU_974185_0_0_1"/>
<feature type="compositionally biased region" description="Acidic residues" evidence="1">
    <location>
        <begin position="260"/>
        <end position="275"/>
    </location>
</feature>
<gene>
    <name evidence="2" type="ORF">NEMVEDRAFT_v1g213740</name>
</gene>
<accession>A7SKM9</accession>
<dbReference type="InParanoid" id="A7SKM9"/>
<feature type="region of interest" description="Disordered" evidence="1">
    <location>
        <begin position="1"/>
        <end position="172"/>
    </location>
</feature>
<feature type="compositionally biased region" description="Polar residues" evidence="1">
    <location>
        <begin position="95"/>
        <end position="108"/>
    </location>
</feature>
<feature type="region of interest" description="Disordered" evidence="1">
    <location>
        <begin position="255"/>
        <end position="286"/>
    </location>
</feature>
<proteinExistence type="predicted"/>
<keyword evidence="3" id="KW-1185">Reference proteome</keyword>
<reference evidence="2 3" key="1">
    <citation type="journal article" date="2007" name="Science">
        <title>Sea anemone genome reveals ancestral eumetazoan gene repertoire and genomic organization.</title>
        <authorList>
            <person name="Putnam N.H."/>
            <person name="Srivastava M."/>
            <person name="Hellsten U."/>
            <person name="Dirks B."/>
            <person name="Chapman J."/>
            <person name="Salamov A."/>
            <person name="Terry A."/>
            <person name="Shapiro H."/>
            <person name="Lindquist E."/>
            <person name="Kapitonov V.V."/>
            <person name="Jurka J."/>
            <person name="Genikhovich G."/>
            <person name="Grigoriev I.V."/>
            <person name="Lucas S.M."/>
            <person name="Steele R.E."/>
            <person name="Finnerty J.R."/>
            <person name="Technau U."/>
            <person name="Martindale M.Q."/>
            <person name="Rokhsar D.S."/>
        </authorList>
    </citation>
    <scope>NUCLEOTIDE SEQUENCE [LARGE SCALE GENOMIC DNA]</scope>
    <source>
        <strain evidence="3">CH2 X CH6</strain>
    </source>
</reference>
<dbReference type="AlphaFoldDB" id="A7SKM9"/>
<feature type="compositionally biased region" description="Polar residues" evidence="1">
    <location>
        <begin position="48"/>
        <end position="65"/>
    </location>
</feature>
<evidence type="ECO:0000256" key="1">
    <source>
        <dbReference type="SAM" id="MobiDB-lite"/>
    </source>
</evidence>
<feature type="compositionally biased region" description="Low complexity" evidence="1">
    <location>
        <begin position="22"/>
        <end position="33"/>
    </location>
</feature>
<name>A7SKM9_NEMVE</name>
<organism evidence="2 3">
    <name type="scientific">Nematostella vectensis</name>
    <name type="common">Starlet sea anemone</name>
    <dbReference type="NCBI Taxonomy" id="45351"/>
    <lineage>
        <taxon>Eukaryota</taxon>
        <taxon>Metazoa</taxon>
        <taxon>Cnidaria</taxon>
        <taxon>Anthozoa</taxon>
        <taxon>Hexacorallia</taxon>
        <taxon>Actiniaria</taxon>
        <taxon>Edwardsiidae</taxon>
        <taxon>Nematostella</taxon>
    </lineage>
</organism>
<evidence type="ECO:0000313" key="2">
    <source>
        <dbReference type="EMBL" id="EDO35754.1"/>
    </source>
</evidence>
<protein>
    <submittedName>
        <fullName evidence="2">Uncharacterized protein</fullName>
    </submittedName>
</protein>